<keyword evidence="5" id="KW-0488">Methylation</keyword>
<dbReference type="WBParaSite" id="Pan_g22700.t1">
    <property type="protein sequence ID" value="Pan_g22700.t1"/>
    <property type="gene ID" value="Pan_g22700"/>
</dbReference>
<dbReference type="PROSITE" id="PS50920">
    <property type="entry name" value="SOLCAR"/>
    <property type="match status" value="3"/>
</dbReference>
<evidence type="ECO:0000256" key="15">
    <source>
        <dbReference type="ARBA" id="ARBA00024143"/>
    </source>
</evidence>
<evidence type="ECO:0000256" key="8">
    <source>
        <dbReference type="ARBA" id="ARBA00022737"/>
    </source>
</evidence>
<organism evidence="21 22">
    <name type="scientific">Panagrellus redivivus</name>
    <name type="common">Microworm</name>
    <dbReference type="NCBI Taxonomy" id="6233"/>
    <lineage>
        <taxon>Eukaryota</taxon>
        <taxon>Metazoa</taxon>
        <taxon>Ecdysozoa</taxon>
        <taxon>Nematoda</taxon>
        <taxon>Chromadorea</taxon>
        <taxon>Rhabditida</taxon>
        <taxon>Tylenchina</taxon>
        <taxon>Panagrolaimomorpha</taxon>
        <taxon>Panagrolaimoidea</taxon>
        <taxon>Panagrolaimidae</taxon>
        <taxon>Panagrellus</taxon>
    </lineage>
</organism>
<keyword evidence="4" id="KW-0050">Antiport</keyword>
<keyword evidence="9" id="KW-0999">Mitochondrion inner membrane</keyword>
<keyword evidence="11 19" id="KW-1133">Transmembrane helix</keyword>
<dbReference type="AlphaFoldDB" id="A0A7E4ZX62"/>
<dbReference type="PANTHER" id="PTHR45635:SF32">
    <property type="entry name" value="ADP_ATP TRANSLOCASE 1"/>
    <property type="match status" value="1"/>
</dbReference>
<feature type="repeat" description="Solcar" evidence="17">
    <location>
        <begin position="143"/>
        <end position="232"/>
    </location>
</feature>
<keyword evidence="8" id="KW-0677">Repeat</keyword>
<name>A0A7E4ZX62_PANRE</name>
<dbReference type="PRINTS" id="PR00927">
    <property type="entry name" value="ADPTRNSLCASE"/>
</dbReference>
<sequence length="329" mass="36662">MATDAKHPIPNETEELSPTLTLEPMVPHDPSTSKSPTLKFAQDFFAGGASAALGRTVTAPIDRVKLLLQLQHAQKTIAVDQRYKGIADCFVRVFKEQGPLTFWRGNWINVVRIFPQQALNFAFKDTYKLAFLKDVDKHTQFWRFFAGNLASGGAAGATSLCVIYPLDFARTRLATDVGKGATREFRGFIHCITTIAKSDGIRGLYRGFNSSVQGIIVYRGAYFGFFDTATEYVVEDKKKLPFLAAWVIGQGCVVSAGIICYPWDTVRRRMMMQSGREDVLYKNTLDCWKRVYLDEGGFRAFFKGAGSNVLRGMGSALVLAFYSEIGKHL</sequence>
<keyword evidence="12" id="KW-0007">Acetylation</keyword>
<dbReference type="GO" id="GO:1990544">
    <property type="term" value="P:mitochondrial ATP transmembrane transport"/>
    <property type="evidence" value="ECO:0007669"/>
    <property type="project" value="InterPro"/>
</dbReference>
<accession>A0A7E4ZX62</accession>
<keyword evidence="21" id="KW-1185">Reference proteome</keyword>
<keyword evidence="3 18" id="KW-0813">Transport</keyword>
<reference evidence="22" key="2">
    <citation type="submission" date="2020-10" db="UniProtKB">
        <authorList>
            <consortium name="WormBaseParasite"/>
        </authorList>
    </citation>
    <scope>IDENTIFICATION</scope>
</reference>
<evidence type="ECO:0000256" key="14">
    <source>
        <dbReference type="ARBA" id="ARBA00023136"/>
    </source>
</evidence>
<evidence type="ECO:0000256" key="1">
    <source>
        <dbReference type="ARBA" id="ARBA00004448"/>
    </source>
</evidence>
<dbReference type="GO" id="GO:1901029">
    <property type="term" value="P:negative regulation of mitochondrial outer membrane permeabilization involved in apoptotic signaling pathway"/>
    <property type="evidence" value="ECO:0007669"/>
    <property type="project" value="TreeGrafter"/>
</dbReference>
<evidence type="ECO:0000256" key="19">
    <source>
        <dbReference type="RuleBase" id="RU368008"/>
    </source>
</evidence>
<evidence type="ECO:0000313" key="22">
    <source>
        <dbReference type="WBParaSite" id="Pan_g22700.t1"/>
    </source>
</evidence>
<evidence type="ECO:0000256" key="4">
    <source>
        <dbReference type="ARBA" id="ARBA00022449"/>
    </source>
</evidence>
<evidence type="ECO:0000256" key="16">
    <source>
        <dbReference type="ARBA" id="ARBA00045250"/>
    </source>
</evidence>
<evidence type="ECO:0000256" key="12">
    <source>
        <dbReference type="ARBA" id="ARBA00022990"/>
    </source>
</evidence>
<comment type="function">
    <text evidence="19">Catalyzes the exchange of ADP and ATP across the membrane.</text>
</comment>
<dbReference type="FunFam" id="1.50.40.10:FF:000002">
    <property type="entry name" value="Putative ADP/ATP translocase 2-like"/>
    <property type="match status" value="1"/>
</dbReference>
<evidence type="ECO:0000256" key="6">
    <source>
        <dbReference type="ARBA" id="ARBA00022553"/>
    </source>
</evidence>
<dbReference type="InterPro" id="IPR002113">
    <property type="entry name" value="ADT_euk_type"/>
</dbReference>
<evidence type="ECO:0000256" key="18">
    <source>
        <dbReference type="RuleBase" id="RU000488"/>
    </source>
</evidence>
<evidence type="ECO:0000256" key="13">
    <source>
        <dbReference type="ARBA" id="ARBA00023128"/>
    </source>
</evidence>
<dbReference type="Proteomes" id="UP000492821">
    <property type="component" value="Unassembled WGS sequence"/>
</dbReference>
<evidence type="ECO:0000256" key="17">
    <source>
        <dbReference type="PROSITE-ProRule" id="PRU00282"/>
    </source>
</evidence>
<keyword evidence="10" id="KW-0702">S-nitrosylation</keyword>
<feature type="region of interest" description="Disordered" evidence="20">
    <location>
        <begin position="1"/>
        <end position="34"/>
    </location>
</feature>
<comment type="function">
    <text evidence="16">ADP:ATP antiporter that mediates import of ADP into the mitochondrial matrix for ATP synthesis, and export of ATP out to fuel the cell. Cycles between the cytoplasmic-open state (c-state) and the matrix-open state (m-state): operates by the alternating access mechanism with a single substrate-binding site intermittently exposed to either the cytosolic (c-state) or matrix (m-state) side of the inner mitochondrial membrane.</text>
</comment>
<dbReference type="GO" id="GO:0005743">
    <property type="term" value="C:mitochondrial inner membrane"/>
    <property type="evidence" value="ECO:0007669"/>
    <property type="project" value="UniProtKB-SubCell"/>
</dbReference>
<evidence type="ECO:0000256" key="9">
    <source>
        <dbReference type="ARBA" id="ARBA00022792"/>
    </source>
</evidence>
<dbReference type="Gene3D" id="1.50.40.10">
    <property type="entry name" value="Mitochondrial carrier domain"/>
    <property type="match status" value="1"/>
</dbReference>
<comment type="similarity">
    <text evidence="2 18">Belongs to the mitochondrial carrier (TC 2.A.29) family.</text>
</comment>
<dbReference type="PANTHER" id="PTHR45635">
    <property type="entry name" value="ADP,ATP CARRIER PROTEIN 1-RELATED-RELATED"/>
    <property type="match status" value="1"/>
</dbReference>
<dbReference type="InterPro" id="IPR002067">
    <property type="entry name" value="MCP"/>
</dbReference>
<evidence type="ECO:0000256" key="11">
    <source>
        <dbReference type="ARBA" id="ARBA00022989"/>
    </source>
</evidence>
<evidence type="ECO:0000256" key="5">
    <source>
        <dbReference type="ARBA" id="ARBA00022481"/>
    </source>
</evidence>
<dbReference type="InterPro" id="IPR018108">
    <property type="entry name" value="MCP_transmembrane"/>
</dbReference>
<dbReference type="GO" id="GO:0005471">
    <property type="term" value="F:ATP:ADP antiporter activity"/>
    <property type="evidence" value="ECO:0007669"/>
    <property type="project" value="UniProtKB-UniRule"/>
</dbReference>
<dbReference type="SUPFAM" id="SSF103506">
    <property type="entry name" value="Mitochondrial carrier"/>
    <property type="match status" value="1"/>
</dbReference>
<keyword evidence="14 17" id="KW-0472">Membrane</keyword>
<evidence type="ECO:0000256" key="20">
    <source>
        <dbReference type="SAM" id="MobiDB-lite"/>
    </source>
</evidence>
<comment type="subunit">
    <text evidence="19">Monomer.</text>
</comment>
<feature type="transmembrane region" description="Helical" evidence="19">
    <location>
        <begin position="243"/>
        <end position="263"/>
    </location>
</feature>
<proteinExistence type="inferred from homology"/>
<comment type="subcellular location">
    <subcellularLocation>
        <location evidence="19">Membrane</location>
        <topology evidence="19">Multi-pass membrane protein</topology>
    </subcellularLocation>
    <subcellularLocation>
        <location evidence="1">Mitochondrion inner membrane</location>
        <topology evidence="1">Multi-pass membrane protein</topology>
    </subcellularLocation>
</comment>
<reference evidence="21" key="1">
    <citation type="journal article" date="2013" name="Genetics">
        <title>The draft genome and transcriptome of Panagrellus redivivus are shaped by the harsh demands of a free-living lifestyle.</title>
        <authorList>
            <person name="Srinivasan J."/>
            <person name="Dillman A.R."/>
            <person name="Macchietto M.G."/>
            <person name="Heikkinen L."/>
            <person name="Lakso M."/>
            <person name="Fracchia K.M."/>
            <person name="Antoshechkin I."/>
            <person name="Mortazavi A."/>
            <person name="Wong G."/>
            <person name="Sternberg P.W."/>
        </authorList>
    </citation>
    <scope>NUCLEOTIDE SEQUENCE [LARGE SCALE GENOMIC DNA]</scope>
    <source>
        <strain evidence="21">MT8872</strain>
    </source>
</reference>
<evidence type="ECO:0000256" key="10">
    <source>
        <dbReference type="ARBA" id="ARBA00022799"/>
    </source>
</evidence>
<evidence type="ECO:0000256" key="7">
    <source>
        <dbReference type="ARBA" id="ARBA00022692"/>
    </source>
</evidence>
<dbReference type="Pfam" id="PF00153">
    <property type="entry name" value="Mito_carr"/>
    <property type="match status" value="3"/>
</dbReference>
<comment type="catalytic activity">
    <reaction evidence="15">
        <text>ADP(in) + ATP(out) = ADP(out) + ATP(in)</text>
        <dbReference type="Rhea" id="RHEA:34999"/>
        <dbReference type="ChEBI" id="CHEBI:30616"/>
        <dbReference type="ChEBI" id="CHEBI:456216"/>
    </reaction>
    <physiologicalReaction direction="left-to-right" evidence="15">
        <dbReference type="Rhea" id="RHEA:35000"/>
    </physiologicalReaction>
</comment>
<feature type="repeat" description="Solcar" evidence="17">
    <location>
        <begin position="240"/>
        <end position="328"/>
    </location>
</feature>
<feature type="repeat" description="Solcar" evidence="17">
    <location>
        <begin position="38"/>
        <end position="130"/>
    </location>
</feature>
<evidence type="ECO:0000313" key="21">
    <source>
        <dbReference type="Proteomes" id="UP000492821"/>
    </source>
</evidence>
<evidence type="ECO:0000256" key="3">
    <source>
        <dbReference type="ARBA" id="ARBA00022448"/>
    </source>
</evidence>
<dbReference type="PRINTS" id="PR00926">
    <property type="entry name" value="MITOCARRIER"/>
</dbReference>
<evidence type="ECO:0000256" key="2">
    <source>
        <dbReference type="ARBA" id="ARBA00006375"/>
    </source>
</evidence>
<keyword evidence="7 17" id="KW-0812">Transmembrane</keyword>
<comment type="caution">
    <text evidence="19">Lacks conserved residue(s) required for the propagation of feature annotation.</text>
</comment>
<dbReference type="GO" id="GO:0140021">
    <property type="term" value="P:mitochondrial ADP transmembrane transport"/>
    <property type="evidence" value="ECO:0007669"/>
    <property type="project" value="InterPro"/>
</dbReference>
<protein>
    <recommendedName>
        <fullName evidence="19">ADP/ATP translocase</fullName>
    </recommendedName>
    <alternativeName>
        <fullName evidence="19">ADP,ATP carrier protein</fullName>
    </alternativeName>
</protein>
<keyword evidence="6" id="KW-0597">Phosphoprotein</keyword>
<keyword evidence="13" id="KW-0496">Mitochondrion</keyword>
<dbReference type="InterPro" id="IPR023395">
    <property type="entry name" value="MCP_dom_sf"/>
</dbReference>